<dbReference type="InterPro" id="IPR036291">
    <property type="entry name" value="NAD(P)-bd_dom_sf"/>
</dbReference>
<dbReference type="InterPro" id="IPR003560">
    <property type="entry name" value="DHB_DH"/>
</dbReference>
<keyword evidence="4" id="KW-1185">Reference proteome</keyword>
<evidence type="ECO:0000256" key="1">
    <source>
        <dbReference type="ARBA" id="ARBA00006484"/>
    </source>
</evidence>
<dbReference type="InterPro" id="IPR002347">
    <property type="entry name" value="SDR_fam"/>
</dbReference>
<reference evidence="4" key="1">
    <citation type="journal article" date="2019" name="Int. J. Syst. Evol. Microbiol.">
        <title>The Global Catalogue of Microorganisms (GCM) 10K type strain sequencing project: providing services to taxonomists for standard genome sequencing and annotation.</title>
        <authorList>
            <consortium name="The Broad Institute Genomics Platform"/>
            <consortium name="The Broad Institute Genome Sequencing Center for Infectious Disease"/>
            <person name="Wu L."/>
            <person name="Ma J."/>
        </authorList>
    </citation>
    <scope>NUCLEOTIDE SEQUENCE [LARGE SCALE GENOMIC DNA]</scope>
    <source>
        <strain evidence="4">JCM 17804</strain>
    </source>
</reference>
<keyword evidence="2" id="KW-0560">Oxidoreductase</keyword>
<dbReference type="RefSeq" id="WP_345539592.1">
    <property type="nucleotide sequence ID" value="NZ_BAABGJ010000058.1"/>
</dbReference>
<sequence>MNPLQTPMGTSRVVWVAGAAGAAGGAIIDAWIAAGARVVATDVHGCASGEHVTGLACDGTCHSDIDAVIAECRRLGGLDVFVNCAGAMPKAGSPEITVEVWNELFDLNVRGPQLCSQAAAREMVATGKGGWIVRIDPENAETVSVDSVACHGLSGPVRVLEAA</sequence>
<dbReference type="Pfam" id="PF00106">
    <property type="entry name" value="adh_short"/>
    <property type="match status" value="1"/>
</dbReference>
<evidence type="ECO:0000313" key="3">
    <source>
        <dbReference type="EMBL" id="GAA4349140.1"/>
    </source>
</evidence>
<name>A0ABP8I1K4_9BURK</name>
<gene>
    <name evidence="3" type="ORF">GCM10023165_35650</name>
</gene>
<dbReference type="Gene3D" id="3.40.50.720">
    <property type="entry name" value="NAD(P)-binding Rossmann-like Domain"/>
    <property type="match status" value="1"/>
</dbReference>
<evidence type="ECO:0000256" key="2">
    <source>
        <dbReference type="ARBA" id="ARBA00023002"/>
    </source>
</evidence>
<dbReference type="EMBL" id="BAABGJ010000058">
    <property type="protein sequence ID" value="GAA4349140.1"/>
    <property type="molecule type" value="Genomic_DNA"/>
</dbReference>
<accession>A0ABP8I1K4</accession>
<organism evidence="3 4">
    <name type="scientific">Variovorax defluvii</name>
    <dbReference type="NCBI Taxonomy" id="913761"/>
    <lineage>
        <taxon>Bacteria</taxon>
        <taxon>Pseudomonadati</taxon>
        <taxon>Pseudomonadota</taxon>
        <taxon>Betaproteobacteria</taxon>
        <taxon>Burkholderiales</taxon>
        <taxon>Comamonadaceae</taxon>
        <taxon>Variovorax</taxon>
    </lineage>
</organism>
<evidence type="ECO:0008006" key="5">
    <source>
        <dbReference type="Google" id="ProtNLM"/>
    </source>
</evidence>
<comment type="similarity">
    <text evidence="1">Belongs to the short-chain dehydrogenases/reductases (SDR) family.</text>
</comment>
<dbReference type="PRINTS" id="PR01397">
    <property type="entry name" value="DHBDHDRGNASE"/>
</dbReference>
<comment type="caution">
    <text evidence="3">The sequence shown here is derived from an EMBL/GenBank/DDBJ whole genome shotgun (WGS) entry which is preliminary data.</text>
</comment>
<dbReference type="PANTHER" id="PTHR24321:SF8">
    <property type="entry name" value="ESTRADIOL 17-BETA-DEHYDROGENASE 8-RELATED"/>
    <property type="match status" value="1"/>
</dbReference>
<dbReference type="Proteomes" id="UP001500975">
    <property type="component" value="Unassembled WGS sequence"/>
</dbReference>
<dbReference type="SUPFAM" id="SSF51735">
    <property type="entry name" value="NAD(P)-binding Rossmann-fold domains"/>
    <property type="match status" value="1"/>
</dbReference>
<dbReference type="CDD" id="cd05233">
    <property type="entry name" value="SDR_c"/>
    <property type="match status" value="1"/>
</dbReference>
<proteinExistence type="inferred from homology"/>
<evidence type="ECO:0000313" key="4">
    <source>
        <dbReference type="Proteomes" id="UP001500975"/>
    </source>
</evidence>
<dbReference type="PANTHER" id="PTHR24321">
    <property type="entry name" value="DEHYDROGENASES, SHORT CHAIN"/>
    <property type="match status" value="1"/>
</dbReference>
<protein>
    <recommendedName>
        <fullName evidence="5">SDR family NAD(P)-dependent oxidoreductase</fullName>
    </recommendedName>
</protein>